<keyword evidence="18" id="KW-1185">Reference proteome</keyword>
<keyword evidence="11 14" id="KW-0472">Membrane</keyword>
<evidence type="ECO:0000256" key="11">
    <source>
        <dbReference type="ARBA" id="ARBA00023136"/>
    </source>
</evidence>
<evidence type="ECO:0000313" key="18">
    <source>
        <dbReference type="Proteomes" id="UP001158045"/>
    </source>
</evidence>
<evidence type="ECO:0000256" key="7">
    <source>
        <dbReference type="ARBA" id="ARBA00022692"/>
    </source>
</evidence>
<keyword evidence="9 14" id="KW-1133">Transmembrane helix</keyword>
<accession>A0ABT6NEI1</accession>
<dbReference type="InterPro" id="IPR036097">
    <property type="entry name" value="HisK_dim/P_sf"/>
</dbReference>
<feature type="modified residue" description="4-aspartylphosphate" evidence="13">
    <location>
        <position position="878"/>
    </location>
</feature>
<dbReference type="InterPro" id="IPR004358">
    <property type="entry name" value="Sig_transdc_His_kin-like_C"/>
</dbReference>
<dbReference type="Pfam" id="PF00512">
    <property type="entry name" value="HisKA"/>
    <property type="match status" value="1"/>
</dbReference>
<comment type="function">
    <text evidence="12">May play the central regulatory role in sporulation. It may be an element of the effector pathway responsible for the activation of sporulation genes in response to nutritional stress. Spo0A may act in concert with spo0H (a sigma factor) to control the expression of some genes that are critical to the sporulation process.</text>
</comment>
<dbReference type="SMART" id="SM00448">
    <property type="entry name" value="REC"/>
    <property type="match status" value="1"/>
</dbReference>
<keyword evidence="5" id="KW-1003">Cell membrane</keyword>
<evidence type="ECO:0000256" key="14">
    <source>
        <dbReference type="SAM" id="Phobius"/>
    </source>
</evidence>
<feature type="transmembrane region" description="Helical" evidence="14">
    <location>
        <begin position="12"/>
        <end position="30"/>
    </location>
</feature>
<dbReference type="Pfam" id="PF00072">
    <property type="entry name" value="Response_reg"/>
    <property type="match status" value="1"/>
</dbReference>
<evidence type="ECO:0000256" key="5">
    <source>
        <dbReference type="ARBA" id="ARBA00022475"/>
    </source>
</evidence>
<dbReference type="EC" id="2.7.13.3" evidence="3"/>
<dbReference type="SUPFAM" id="SSF52172">
    <property type="entry name" value="CheY-like"/>
    <property type="match status" value="1"/>
</dbReference>
<keyword evidence="6 13" id="KW-0597">Phosphoprotein</keyword>
<name>A0ABT6NEI1_9FIRM</name>
<dbReference type="InterPro" id="IPR001789">
    <property type="entry name" value="Sig_transdc_resp-reg_receiver"/>
</dbReference>
<sequence>MKIFVRKYYRLLILFTIVMSFFMFFQYIVVQSKMQSDYKEKLIEDTFKISANFNDHLNENEKIIHGAVNFIKQMPDYNLLVNYLSSLLNQEDYISAVYFATADGLLFSGSGRIDRLDTGVDNVNWYSNAQQSGELFYSSPYLNQSNRRILISLSTPIYEINGVLSGVLMLDLNVQELVEHADIENITPNSFSFIVNEGGQLISHPIYTRGEINELTLIDDVYPESIKTAEDFGKVILDGTKGYLIKNYMAQTSWTIYTFVPQGDYSGEVTYLLKLLVVLIFLLVGALIIMYKVQHKLIIKPLLELNQNISQIRFNDIESFRLPYIETDPFSETRNTINKLLGDYSNFISEYKKKNIELQDLNLSLEDFSLFNQFSLEVLLEALTINTFNFKKGAEKILMKICVFFEMDAIYLFENKDKSGDFKLISSYKISSETQKTDEEFNQETTHYDVKVYPWLKTLLDKQNLSIIVDANPFATFDTTSRSTEVDTVENYAEHQRSNAFIIVPLVGKDETMGFLRLDAAHDIESMERSHFDYLKIMSNILVEIMIKLNVENDLIKARENAEAANVAKSQFLANMSHEIRTPMNGIMGYLELIKTTLNPNKQQKYVEDAELATRGLLRIINDILDLSKIEAGKLSLLDNPFSIREATDEAMRLYSYNALEKGVEMKLIISKDIPKLIMGDSYRYKQIVYNLVSNAVKFTHEGLIEVNIGVLKTFEESQSKKIVLKVSDSGIGISDAFKAQIFDTFTQIDNSDTRHYTGTGLGLAIIKNLVKLFGGDISVHDSEYGGTCFTVVLPLVEPHFEDVSEANRSGRRSSSLRKTHHKSNDEIKILIVDDYEMNQTVIEKVLSTRGFKCELASSGQEAIDLLAEKEFDIIFMDCQMPVMDGYECTRRIRAAEKTREKFIVAMTANVMEGDREKCIEAGMDDYLSKPINYDDMVAFILESQR</sequence>
<dbReference type="PANTHER" id="PTHR45339:SF1">
    <property type="entry name" value="HYBRID SIGNAL TRANSDUCTION HISTIDINE KINASE J"/>
    <property type="match status" value="1"/>
</dbReference>
<dbReference type="SMART" id="SM00388">
    <property type="entry name" value="HisKA"/>
    <property type="match status" value="1"/>
</dbReference>
<evidence type="ECO:0000256" key="13">
    <source>
        <dbReference type="PROSITE-ProRule" id="PRU00169"/>
    </source>
</evidence>
<dbReference type="Pfam" id="PF02518">
    <property type="entry name" value="HATPase_c"/>
    <property type="match status" value="1"/>
</dbReference>
<comment type="catalytic activity">
    <reaction evidence="1">
        <text>ATP + protein L-histidine = ADP + protein N-phospho-L-histidine.</text>
        <dbReference type="EC" id="2.7.13.3"/>
    </reaction>
</comment>
<dbReference type="InterPro" id="IPR003594">
    <property type="entry name" value="HATPase_dom"/>
</dbReference>
<dbReference type="InterPro" id="IPR003661">
    <property type="entry name" value="HisK_dim/P_dom"/>
</dbReference>
<dbReference type="SUPFAM" id="SSF55874">
    <property type="entry name" value="ATPase domain of HSP90 chaperone/DNA topoisomerase II/histidine kinase"/>
    <property type="match status" value="1"/>
</dbReference>
<reference evidence="17 18" key="1">
    <citation type="submission" date="2023-04" db="EMBL/GenBank/DDBJ databases">
        <title>Fusibacter bizertensis strain WBS, isolated from littoral bottom sediments of the Arctic seas - biochemical and genomic analysis.</title>
        <authorList>
            <person name="Brioukhanov A.L."/>
        </authorList>
    </citation>
    <scope>NUCLEOTIDE SEQUENCE [LARGE SCALE GENOMIC DNA]</scope>
    <source>
        <strain evidence="17 18">WBS</strain>
    </source>
</reference>
<dbReference type="CDD" id="cd16922">
    <property type="entry name" value="HATPase_EvgS-ArcB-TorS-like"/>
    <property type="match status" value="1"/>
</dbReference>
<protein>
    <recommendedName>
        <fullName evidence="4">Stage 0 sporulation protein A homolog</fullName>
        <ecNumber evidence="3">2.7.13.3</ecNumber>
    </recommendedName>
</protein>
<dbReference type="EMBL" id="JARYZI010000007">
    <property type="protein sequence ID" value="MDH8678834.1"/>
    <property type="molecule type" value="Genomic_DNA"/>
</dbReference>
<dbReference type="Pfam" id="PF02743">
    <property type="entry name" value="dCache_1"/>
    <property type="match status" value="1"/>
</dbReference>
<evidence type="ECO:0000256" key="10">
    <source>
        <dbReference type="ARBA" id="ARBA00023012"/>
    </source>
</evidence>
<dbReference type="InterPro" id="IPR036890">
    <property type="entry name" value="HATPase_C_sf"/>
</dbReference>
<feature type="domain" description="Histidine kinase" evidence="15">
    <location>
        <begin position="575"/>
        <end position="798"/>
    </location>
</feature>
<evidence type="ECO:0000256" key="6">
    <source>
        <dbReference type="ARBA" id="ARBA00022553"/>
    </source>
</evidence>
<comment type="caution">
    <text evidence="17">The sequence shown here is derived from an EMBL/GenBank/DDBJ whole genome shotgun (WGS) entry which is preliminary data.</text>
</comment>
<proteinExistence type="predicted"/>
<dbReference type="Gene3D" id="3.40.50.2300">
    <property type="match status" value="1"/>
</dbReference>
<evidence type="ECO:0000259" key="15">
    <source>
        <dbReference type="PROSITE" id="PS50109"/>
    </source>
</evidence>
<dbReference type="RefSeq" id="WP_281094724.1">
    <property type="nucleotide sequence ID" value="NZ_JARYZI010000007.1"/>
</dbReference>
<feature type="domain" description="Response regulatory" evidence="16">
    <location>
        <begin position="829"/>
        <end position="945"/>
    </location>
</feature>
<dbReference type="Proteomes" id="UP001158045">
    <property type="component" value="Unassembled WGS sequence"/>
</dbReference>
<dbReference type="PANTHER" id="PTHR45339">
    <property type="entry name" value="HYBRID SIGNAL TRANSDUCTION HISTIDINE KINASE J"/>
    <property type="match status" value="1"/>
</dbReference>
<keyword evidence="10" id="KW-0902">Two-component regulatory system</keyword>
<dbReference type="Gene3D" id="3.30.450.20">
    <property type="entry name" value="PAS domain"/>
    <property type="match status" value="2"/>
</dbReference>
<dbReference type="InterPro" id="IPR029151">
    <property type="entry name" value="Sensor-like_sf"/>
</dbReference>
<evidence type="ECO:0000256" key="4">
    <source>
        <dbReference type="ARBA" id="ARBA00018672"/>
    </source>
</evidence>
<dbReference type="CDD" id="cd17546">
    <property type="entry name" value="REC_hyHK_CKI1_RcsC-like"/>
    <property type="match status" value="1"/>
</dbReference>
<dbReference type="CDD" id="cd18773">
    <property type="entry name" value="PDC1_HK_sensor"/>
    <property type="match status" value="1"/>
</dbReference>
<evidence type="ECO:0000256" key="2">
    <source>
        <dbReference type="ARBA" id="ARBA00004651"/>
    </source>
</evidence>
<evidence type="ECO:0000256" key="12">
    <source>
        <dbReference type="ARBA" id="ARBA00024867"/>
    </source>
</evidence>
<organism evidence="17 18">
    <name type="scientific">Fusibacter bizertensis</name>
    <dbReference type="NCBI Taxonomy" id="1488331"/>
    <lineage>
        <taxon>Bacteria</taxon>
        <taxon>Bacillati</taxon>
        <taxon>Bacillota</taxon>
        <taxon>Clostridia</taxon>
        <taxon>Eubacteriales</taxon>
        <taxon>Eubacteriales Family XII. Incertae Sedis</taxon>
        <taxon>Fusibacter</taxon>
    </lineage>
</organism>
<dbReference type="SUPFAM" id="SSF47384">
    <property type="entry name" value="Homodimeric domain of signal transducing histidine kinase"/>
    <property type="match status" value="1"/>
</dbReference>
<keyword evidence="7 14" id="KW-0812">Transmembrane</keyword>
<evidence type="ECO:0000313" key="17">
    <source>
        <dbReference type="EMBL" id="MDH8678834.1"/>
    </source>
</evidence>
<dbReference type="InterPro" id="IPR005467">
    <property type="entry name" value="His_kinase_dom"/>
</dbReference>
<keyword evidence="8" id="KW-0418">Kinase</keyword>
<feature type="transmembrane region" description="Helical" evidence="14">
    <location>
        <begin position="271"/>
        <end position="291"/>
    </location>
</feature>
<evidence type="ECO:0000256" key="3">
    <source>
        <dbReference type="ARBA" id="ARBA00012438"/>
    </source>
</evidence>
<dbReference type="InterPro" id="IPR033479">
    <property type="entry name" value="dCache_1"/>
</dbReference>
<gene>
    <name evidence="17" type="ORF">QE109_11780</name>
</gene>
<comment type="subcellular location">
    <subcellularLocation>
        <location evidence="2">Cell membrane</location>
        <topology evidence="2">Multi-pass membrane protein</topology>
    </subcellularLocation>
</comment>
<evidence type="ECO:0000256" key="9">
    <source>
        <dbReference type="ARBA" id="ARBA00022989"/>
    </source>
</evidence>
<dbReference type="Gene3D" id="3.30.565.10">
    <property type="entry name" value="Histidine kinase-like ATPase, C-terminal domain"/>
    <property type="match status" value="1"/>
</dbReference>
<dbReference type="InterPro" id="IPR011006">
    <property type="entry name" value="CheY-like_superfamily"/>
</dbReference>
<evidence type="ECO:0000256" key="1">
    <source>
        <dbReference type="ARBA" id="ARBA00000085"/>
    </source>
</evidence>
<dbReference type="CDD" id="cd00082">
    <property type="entry name" value="HisKA"/>
    <property type="match status" value="1"/>
</dbReference>
<dbReference type="PROSITE" id="PS50110">
    <property type="entry name" value="RESPONSE_REGULATORY"/>
    <property type="match status" value="1"/>
</dbReference>
<dbReference type="PRINTS" id="PR00344">
    <property type="entry name" value="BCTRLSENSOR"/>
</dbReference>
<keyword evidence="8" id="KW-0808">Transferase</keyword>
<dbReference type="SMART" id="SM00387">
    <property type="entry name" value="HATPase_c"/>
    <property type="match status" value="1"/>
</dbReference>
<evidence type="ECO:0000259" key="16">
    <source>
        <dbReference type="PROSITE" id="PS50110"/>
    </source>
</evidence>
<dbReference type="PROSITE" id="PS50109">
    <property type="entry name" value="HIS_KIN"/>
    <property type="match status" value="1"/>
</dbReference>
<dbReference type="SUPFAM" id="SSF103190">
    <property type="entry name" value="Sensory domain-like"/>
    <property type="match status" value="1"/>
</dbReference>
<evidence type="ECO:0000256" key="8">
    <source>
        <dbReference type="ARBA" id="ARBA00022777"/>
    </source>
</evidence>
<dbReference type="Gene3D" id="1.10.287.130">
    <property type="match status" value="1"/>
</dbReference>